<feature type="region of interest" description="Disordered" evidence="2">
    <location>
        <begin position="129"/>
        <end position="163"/>
    </location>
</feature>
<keyword evidence="4" id="KW-1185">Reference proteome</keyword>
<reference evidence="3 4" key="2">
    <citation type="submission" date="2019-05" db="EMBL/GenBank/DDBJ databases">
        <authorList>
            <person name="Suflita J.M."/>
            <person name="Marks C.R."/>
        </authorList>
    </citation>
    <scope>NUCLEOTIDE SEQUENCE [LARGE SCALE GENOMIC DNA]</scope>
    <source>
        <strain evidence="3 4">ALDC</strain>
    </source>
</reference>
<dbReference type="SUPFAM" id="SSF48452">
    <property type="entry name" value="TPR-like"/>
    <property type="match status" value="1"/>
</dbReference>
<evidence type="ECO:0000256" key="1">
    <source>
        <dbReference type="SAM" id="Coils"/>
    </source>
</evidence>
<dbReference type="Proteomes" id="UP000298602">
    <property type="component" value="Chromosome"/>
</dbReference>
<dbReference type="KEGG" id="dax:FDQ92_07210"/>
<accession>A0A4V1ERK7</accession>
<dbReference type="RefSeq" id="WP_137423950.1">
    <property type="nucleotide sequence ID" value="NZ_CP040098.1"/>
</dbReference>
<name>A0A4V1ERK7_9BACT</name>
<evidence type="ECO:0000313" key="3">
    <source>
        <dbReference type="EMBL" id="QCQ21981.1"/>
    </source>
</evidence>
<proteinExistence type="predicted"/>
<gene>
    <name evidence="3" type="ORF">FDQ92_07210</name>
</gene>
<organism evidence="3 4">
    <name type="scientific">Desulfoglaeba alkanexedens ALDC</name>
    <dbReference type="NCBI Taxonomy" id="980445"/>
    <lineage>
        <taxon>Bacteria</taxon>
        <taxon>Pseudomonadati</taxon>
        <taxon>Thermodesulfobacteriota</taxon>
        <taxon>Syntrophobacteria</taxon>
        <taxon>Syntrophobacterales</taxon>
        <taxon>Syntrophobacteraceae</taxon>
        <taxon>Desulfoglaeba</taxon>
    </lineage>
</organism>
<evidence type="ECO:0000256" key="2">
    <source>
        <dbReference type="SAM" id="MobiDB-lite"/>
    </source>
</evidence>
<feature type="coiled-coil region" evidence="1">
    <location>
        <begin position="72"/>
        <end position="99"/>
    </location>
</feature>
<reference evidence="3 4" key="1">
    <citation type="submission" date="2019-05" db="EMBL/GenBank/DDBJ databases">
        <title>The Complete Genome Sequence of the n-alkane-degrading Desulfoglaeba alkanexedens ALDC reveals multiple alkylsuccinate synthase gene clusters.</title>
        <authorList>
            <person name="Callaghan A.V."/>
            <person name="Davidova I.A."/>
            <person name="Duncan K.E."/>
            <person name="Morris B."/>
            <person name="McInerney M.J."/>
        </authorList>
    </citation>
    <scope>NUCLEOTIDE SEQUENCE [LARGE SCALE GENOMIC DNA]</scope>
    <source>
        <strain evidence="3 4">ALDC</strain>
    </source>
</reference>
<dbReference type="Gene3D" id="1.25.40.10">
    <property type="entry name" value="Tetratricopeptide repeat domain"/>
    <property type="match status" value="1"/>
</dbReference>
<dbReference type="Pfam" id="PF12895">
    <property type="entry name" value="ANAPC3"/>
    <property type="match status" value="1"/>
</dbReference>
<dbReference type="AlphaFoldDB" id="A0A4V1ERK7"/>
<evidence type="ECO:0000313" key="4">
    <source>
        <dbReference type="Proteomes" id="UP000298602"/>
    </source>
</evidence>
<dbReference type="OrthoDB" id="5471982at2"/>
<dbReference type="InterPro" id="IPR011990">
    <property type="entry name" value="TPR-like_helical_dom_sf"/>
</dbReference>
<protein>
    <submittedName>
        <fullName evidence="3">Uncharacterized protein</fullName>
    </submittedName>
</protein>
<keyword evidence="1" id="KW-0175">Coiled coil</keyword>
<sequence>MPGDQPTCNSDLNWYRQVLDRDPISPLFVELAERLYMLHQWEEAVEVCRRGLVLHPLHLRARVLLGLSLWRLGKIDEALEELEKAREELGRNAEIFEALAEIYEAWGWREVAAEMRDLFQKLAPAERGAESVEEAPPLETAPQEAPAHHSPALAEVSPPPGSEDRIATFLAALLDRWASRSAPEREPPRLFDSEQRRCIAALLKKRKA</sequence>
<dbReference type="EMBL" id="CP040098">
    <property type="protein sequence ID" value="QCQ21981.1"/>
    <property type="molecule type" value="Genomic_DNA"/>
</dbReference>